<protein>
    <submittedName>
        <fullName evidence="2">Uncharacterized protein</fullName>
    </submittedName>
</protein>
<keyword evidence="1" id="KW-0472">Membrane</keyword>
<evidence type="ECO:0000313" key="3">
    <source>
        <dbReference type="Proteomes" id="UP000183400"/>
    </source>
</evidence>
<reference evidence="3" key="1">
    <citation type="submission" date="2016-10" db="EMBL/GenBank/DDBJ databases">
        <authorList>
            <person name="Varghese N."/>
            <person name="Submissions S."/>
        </authorList>
    </citation>
    <scope>NUCLEOTIDE SEQUENCE [LARGE SCALE GENOMIC DNA]</scope>
    <source>
        <strain evidence="3">DSM 27839</strain>
    </source>
</reference>
<dbReference type="AlphaFoldDB" id="A0A1H2Y298"/>
<keyword evidence="1" id="KW-0812">Transmembrane</keyword>
<name>A0A1H2Y298_9RHOB</name>
<proteinExistence type="predicted"/>
<dbReference type="EMBL" id="FNNP01000002">
    <property type="protein sequence ID" value="SDW98928.1"/>
    <property type="molecule type" value="Genomic_DNA"/>
</dbReference>
<organism evidence="2 3">
    <name type="scientific">Ruegeria halocynthiae</name>
    <dbReference type="NCBI Taxonomy" id="985054"/>
    <lineage>
        <taxon>Bacteria</taxon>
        <taxon>Pseudomonadati</taxon>
        <taxon>Pseudomonadota</taxon>
        <taxon>Alphaproteobacteria</taxon>
        <taxon>Rhodobacterales</taxon>
        <taxon>Roseobacteraceae</taxon>
        <taxon>Ruegeria</taxon>
    </lineage>
</organism>
<evidence type="ECO:0000313" key="2">
    <source>
        <dbReference type="EMBL" id="SDW98928.1"/>
    </source>
</evidence>
<keyword evidence="1" id="KW-1133">Transmembrane helix</keyword>
<feature type="transmembrane region" description="Helical" evidence="1">
    <location>
        <begin position="22"/>
        <end position="45"/>
    </location>
</feature>
<accession>A0A1H2Y298</accession>
<keyword evidence="3" id="KW-1185">Reference proteome</keyword>
<gene>
    <name evidence="2" type="ORF">SAMN05444358_102130</name>
</gene>
<dbReference type="Proteomes" id="UP000183400">
    <property type="component" value="Unassembled WGS sequence"/>
</dbReference>
<evidence type="ECO:0000256" key="1">
    <source>
        <dbReference type="SAM" id="Phobius"/>
    </source>
</evidence>
<sequence length="95" mass="10656">MFLVVGLGKHARRGARTLPKRLACFYELFLFASIECGVTIVIVVVPERQPELIFEAFEISLAIFEKGASVVLYPDDYKPCFSKISLSTSSKNLLR</sequence>